<reference evidence="1 2" key="1">
    <citation type="submission" date="2014-09" db="EMBL/GenBank/DDBJ databases">
        <title>Draft genome sequence of Streptomyces natalensis ATCC 27448, producer of the antifungal pimaricin.</title>
        <authorList>
            <person name="Mendes M.V."/>
            <person name="Beites T."/>
            <person name="Pires S."/>
            <person name="Santos C.L."/>
            <person name="Moradas-Ferreira P."/>
        </authorList>
    </citation>
    <scope>NUCLEOTIDE SEQUENCE [LARGE SCALE GENOMIC DNA]</scope>
    <source>
        <strain evidence="1 2">ATCC 27448</strain>
    </source>
</reference>
<evidence type="ECO:0000313" key="2">
    <source>
        <dbReference type="Proteomes" id="UP000032458"/>
    </source>
</evidence>
<dbReference type="EMBL" id="JRKI01000026">
    <property type="protein sequence ID" value="KIZ16826.1"/>
    <property type="molecule type" value="Genomic_DNA"/>
</dbReference>
<dbReference type="RefSeq" id="WP_030064759.1">
    <property type="nucleotide sequence ID" value="NZ_JRKI01000026.1"/>
</dbReference>
<gene>
    <name evidence="1" type="ORF">SNA_17655</name>
</gene>
<dbReference type="PATRIC" id="fig|1240678.4.peg.3718"/>
<dbReference type="Proteomes" id="UP000032458">
    <property type="component" value="Unassembled WGS sequence"/>
</dbReference>
<comment type="caution">
    <text evidence="1">The sequence shown here is derived from an EMBL/GenBank/DDBJ whole genome shotgun (WGS) entry which is preliminary data.</text>
</comment>
<organism evidence="1 2">
    <name type="scientific">Streptomyces natalensis ATCC 27448</name>
    <dbReference type="NCBI Taxonomy" id="1240678"/>
    <lineage>
        <taxon>Bacteria</taxon>
        <taxon>Bacillati</taxon>
        <taxon>Actinomycetota</taxon>
        <taxon>Actinomycetes</taxon>
        <taxon>Kitasatosporales</taxon>
        <taxon>Streptomycetaceae</taxon>
        <taxon>Streptomyces</taxon>
    </lineage>
</organism>
<protein>
    <submittedName>
        <fullName evidence="1">Uncharacterized protein</fullName>
    </submittedName>
</protein>
<dbReference type="AlphaFoldDB" id="A0A0D7CL75"/>
<proteinExistence type="predicted"/>
<name>A0A0D7CL75_9ACTN</name>
<evidence type="ECO:0000313" key="1">
    <source>
        <dbReference type="EMBL" id="KIZ16826.1"/>
    </source>
</evidence>
<sequence>MSELPYRLAWYGCDLRTGGIVEDLRALKPTGALTRKLGDATTLQFELALSGAPSGWEEATVPGQSAYVAVDTATDTPIWAGVALTRASGSTQTVQLGAATLERYLDSRYPGTQTLLATDQAAVVSALVTPALTAGPPITLDAPGTGVTMNYLTQDGDDKTILSCLKELMGLEGGPEWTIDVTWNSDHSGFQFPLRVRSAIGTQVATPEGTFDFPGCVSNYTLTESYEDGKGATVVTARGEGEGSSRLTSAAHEATALLAAGWPRWEYRYTPAAGVTDPDQLEAHATQSLALMQQGAQVWNIEAVASRAPRLGRDWSLGDTVRLAVEHSPRHPQGTDIAARCWSWELDPGADRVRPIIVEEG</sequence>
<accession>A0A0D7CL75</accession>
<keyword evidence="2" id="KW-1185">Reference proteome</keyword>